<feature type="domain" description="Thioesterase" evidence="3">
    <location>
        <begin position="39"/>
        <end position="113"/>
    </location>
</feature>
<dbReference type="Gene3D" id="3.10.129.10">
    <property type="entry name" value="Hotdog Thioesterase"/>
    <property type="match status" value="1"/>
</dbReference>
<dbReference type="OrthoDB" id="2139465at2"/>
<organism evidence="4 5">
    <name type="scientific">Streptococcus varani</name>
    <dbReference type="NCBI Taxonomy" id="1608583"/>
    <lineage>
        <taxon>Bacteria</taxon>
        <taxon>Bacillati</taxon>
        <taxon>Bacillota</taxon>
        <taxon>Bacilli</taxon>
        <taxon>Lactobacillales</taxon>
        <taxon>Streptococcaceae</taxon>
        <taxon>Streptococcus</taxon>
    </lineage>
</organism>
<evidence type="ECO:0000256" key="1">
    <source>
        <dbReference type="ARBA" id="ARBA00008324"/>
    </source>
</evidence>
<protein>
    <submittedName>
        <fullName evidence="4">Thioesterase</fullName>
    </submittedName>
</protein>
<dbReference type="Pfam" id="PF03061">
    <property type="entry name" value="4HBT"/>
    <property type="match status" value="1"/>
</dbReference>
<evidence type="ECO:0000256" key="2">
    <source>
        <dbReference type="ARBA" id="ARBA00022801"/>
    </source>
</evidence>
<evidence type="ECO:0000313" key="5">
    <source>
        <dbReference type="Proteomes" id="UP000198604"/>
    </source>
</evidence>
<dbReference type="GO" id="GO:0047617">
    <property type="term" value="F:fatty acyl-CoA hydrolase activity"/>
    <property type="evidence" value="ECO:0007669"/>
    <property type="project" value="InterPro"/>
</dbReference>
<dbReference type="Proteomes" id="UP000198604">
    <property type="component" value="Unassembled WGS sequence"/>
</dbReference>
<dbReference type="RefSeq" id="WP_093650296.1">
    <property type="nucleotide sequence ID" value="NZ_CTEN01000002.1"/>
</dbReference>
<dbReference type="PANTHER" id="PTHR21660">
    <property type="entry name" value="THIOESTERASE SUPERFAMILY MEMBER-RELATED"/>
    <property type="match status" value="1"/>
</dbReference>
<dbReference type="STRING" id="1608583.BN1356_01028"/>
<dbReference type="NCBIfam" id="TIGR00369">
    <property type="entry name" value="unchar_dom_1"/>
    <property type="match status" value="1"/>
</dbReference>
<evidence type="ECO:0000259" key="3">
    <source>
        <dbReference type="Pfam" id="PF03061"/>
    </source>
</evidence>
<sequence length="134" mass="14942">MSEEYLHEIRVFENYETKVFEKGHVVVTSKVVASSLNYYGNAHGGYLFTMCDQIAGVTSISTGYDAVTMQSSINYMRAGRLDDCLTIEGVCVHDGRTTKIIEVTITNQHDEAVAKAIFTMFVTGQHKETENNMS</sequence>
<dbReference type="InterPro" id="IPR029069">
    <property type="entry name" value="HotDog_dom_sf"/>
</dbReference>
<dbReference type="InterPro" id="IPR006683">
    <property type="entry name" value="Thioestr_dom"/>
</dbReference>
<keyword evidence="2" id="KW-0378">Hydrolase</keyword>
<dbReference type="CDD" id="cd03443">
    <property type="entry name" value="PaaI_thioesterase"/>
    <property type="match status" value="1"/>
</dbReference>
<reference evidence="5" key="1">
    <citation type="submission" date="2015-03" db="EMBL/GenBank/DDBJ databases">
        <authorList>
            <person name="Urmite Genomes"/>
        </authorList>
    </citation>
    <scope>NUCLEOTIDE SEQUENCE [LARGE SCALE GENOMIC DNA]</scope>
    <source>
        <strain evidence="5">FF10</strain>
    </source>
</reference>
<dbReference type="SUPFAM" id="SSF54637">
    <property type="entry name" value="Thioesterase/thiol ester dehydrase-isomerase"/>
    <property type="match status" value="1"/>
</dbReference>
<comment type="similarity">
    <text evidence="1">Belongs to the thioesterase PaaI family.</text>
</comment>
<evidence type="ECO:0000313" key="4">
    <source>
        <dbReference type="EMBL" id="CQR24673.1"/>
    </source>
</evidence>
<dbReference type="PANTHER" id="PTHR21660:SF1">
    <property type="entry name" value="ACYL-COENZYME A THIOESTERASE 13"/>
    <property type="match status" value="1"/>
</dbReference>
<dbReference type="InterPro" id="IPR003736">
    <property type="entry name" value="PAAI_dom"/>
</dbReference>
<keyword evidence="5" id="KW-1185">Reference proteome</keyword>
<dbReference type="InterPro" id="IPR039298">
    <property type="entry name" value="ACOT13"/>
</dbReference>
<proteinExistence type="inferred from homology"/>
<dbReference type="EMBL" id="CTEN01000002">
    <property type="protein sequence ID" value="CQR24673.1"/>
    <property type="molecule type" value="Genomic_DNA"/>
</dbReference>
<gene>
    <name evidence="4" type="ORF">BN1356_01028</name>
</gene>
<name>A0A0E4CSI1_9STRE</name>
<dbReference type="AlphaFoldDB" id="A0A0E4CSI1"/>
<accession>A0A0E4CSI1</accession>